<dbReference type="EMBL" id="CP063189">
    <property type="protein sequence ID" value="WCZ33308.1"/>
    <property type="molecule type" value="Genomic_DNA"/>
</dbReference>
<gene>
    <name evidence="2" type="primary">mtnN</name>
    <name evidence="2" type="ORF">CMASS_09480</name>
</gene>
<reference evidence="2 3" key="1">
    <citation type="submission" date="2020-10" db="EMBL/GenBank/DDBJ databases">
        <title>Complete genome sequence of Corynebacterium massiliense DSM 45435, type strain of Corynebacterium massiliense.</title>
        <authorList>
            <person name="Busche T."/>
            <person name="Kalinowski J."/>
            <person name="Ruckert C."/>
        </authorList>
    </citation>
    <scope>NUCLEOTIDE SEQUENCE [LARGE SCALE GENOMIC DNA]</scope>
    <source>
        <strain evidence="2 3">DSM 45435</strain>
    </source>
</reference>
<dbReference type="PANTHER" id="PTHR46832:SF1">
    <property type="entry name" value="5'-METHYLTHIOADENOSINE_S-ADENOSYLHOMOCYSTEINE NUCLEOSIDASE"/>
    <property type="match status" value="1"/>
</dbReference>
<dbReference type="InterPro" id="IPR000845">
    <property type="entry name" value="Nucleoside_phosphorylase_d"/>
</dbReference>
<feature type="domain" description="Nucleoside phosphorylase" evidence="1">
    <location>
        <begin position="116"/>
        <end position="185"/>
    </location>
</feature>
<dbReference type="GO" id="GO:0016798">
    <property type="term" value="F:hydrolase activity, acting on glycosyl bonds"/>
    <property type="evidence" value="ECO:0007669"/>
    <property type="project" value="UniProtKB-KW"/>
</dbReference>
<organism evidence="2 3">
    <name type="scientific">Corynebacterium massiliense DSM 45435</name>
    <dbReference type="NCBI Taxonomy" id="1121364"/>
    <lineage>
        <taxon>Bacteria</taxon>
        <taxon>Bacillati</taxon>
        <taxon>Actinomycetota</taxon>
        <taxon>Actinomycetes</taxon>
        <taxon>Mycobacteriales</taxon>
        <taxon>Corynebacteriaceae</taxon>
        <taxon>Corynebacterium</taxon>
    </lineage>
</organism>
<dbReference type="Gene3D" id="3.40.50.1580">
    <property type="entry name" value="Nucleoside phosphorylase domain"/>
    <property type="match status" value="1"/>
</dbReference>
<dbReference type="SUPFAM" id="SSF53167">
    <property type="entry name" value="Purine and uridine phosphorylases"/>
    <property type="match status" value="1"/>
</dbReference>
<sequence length="195" mass="20805">MECIADQPLFVAAVDGEAERLPDGVPLLLTGIGTITATMRLTAELTAARERGCLPSRVINVGTAGAVRDGMAGVYEIDRVFQHDFYLDNISGIDKHLLPRVIQMQTTGVLPTAGLATGDMFVSDTATRERLARDAALVDMEGYALAAVCGEMGVPVTLLKQVSDNANEDSHGNWAPQLKRAAVQLREAIDTVLAQ</sequence>
<protein>
    <submittedName>
        <fullName evidence="2">Aminodeoxyfutalosine nucleosidase</fullName>
        <ecNumber evidence="2">3.2.2.-</ecNumber>
    </submittedName>
</protein>
<evidence type="ECO:0000313" key="3">
    <source>
        <dbReference type="Proteomes" id="UP001220064"/>
    </source>
</evidence>
<dbReference type="PANTHER" id="PTHR46832">
    <property type="entry name" value="5'-METHYLTHIOADENOSINE/S-ADENOSYLHOMOCYSTEINE NUCLEOSIDASE"/>
    <property type="match status" value="1"/>
</dbReference>
<dbReference type="Pfam" id="PF01048">
    <property type="entry name" value="PNP_UDP_1"/>
    <property type="match status" value="1"/>
</dbReference>
<accession>A0ABY7U9D0</accession>
<keyword evidence="2" id="KW-0326">Glycosidase</keyword>
<dbReference type="Proteomes" id="UP001220064">
    <property type="component" value="Chromosome"/>
</dbReference>
<name>A0ABY7U9D0_9CORY</name>
<evidence type="ECO:0000313" key="2">
    <source>
        <dbReference type="EMBL" id="WCZ33308.1"/>
    </source>
</evidence>
<dbReference type="InterPro" id="IPR035994">
    <property type="entry name" value="Nucleoside_phosphorylase_sf"/>
</dbReference>
<dbReference type="EC" id="3.2.2.-" evidence="2"/>
<dbReference type="NCBIfam" id="NF004168">
    <property type="entry name" value="PRK05634.1"/>
    <property type="match status" value="1"/>
</dbReference>
<proteinExistence type="predicted"/>
<dbReference type="RefSeq" id="WP_022863022.1">
    <property type="nucleotide sequence ID" value="NZ_ATVG01000005.1"/>
</dbReference>
<evidence type="ECO:0000259" key="1">
    <source>
        <dbReference type="Pfam" id="PF01048"/>
    </source>
</evidence>
<keyword evidence="2" id="KW-0378">Hydrolase</keyword>
<keyword evidence="3" id="KW-1185">Reference proteome</keyword>